<gene>
    <name evidence="3" type="ORF">AB0I48_11690</name>
</gene>
<reference evidence="3 4" key="1">
    <citation type="submission" date="2024-06" db="EMBL/GenBank/DDBJ databases">
        <title>The Natural Products Discovery Center: Release of the First 8490 Sequenced Strains for Exploring Actinobacteria Biosynthetic Diversity.</title>
        <authorList>
            <person name="Kalkreuter E."/>
            <person name="Kautsar S.A."/>
            <person name="Yang D."/>
            <person name="Bader C.D."/>
            <person name="Teijaro C.N."/>
            <person name="Fluegel L."/>
            <person name="Davis C.M."/>
            <person name="Simpson J.R."/>
            <person name="Lauterbach L."/>
            <person name="Steele A.D."/>
            <person name="Gui C."/>
            <person name="Meng S."/>
            <person name="Li G."/>
            <person name="Viehrig K."/>
            <person name="Ye F."/>
            <person name="Su P."/>
            <person name="Kiefer A.F."/>
            <person name="Nichols A."/>
            <person name="Cepeda A.J."/>
            <person name="Yan W."/>
            <person name="Fan B."/>
            <person name="Jiang Y."/>
            <person name="Adhikari A."/>
            <person name="Zheng C.-J."/>
            <person name="Schuster L."/>
            <person name="Cowan T.M."/>
            <person name="Smanski M.J."/>
            <person name="Chevrette M.G."/>
            <person name="De Carvalho L.P.S."/>
            <person name="Shen B."/>
        </authorList>
    </citation>
    <scope>NUCLEOTIDE SEQUENCE [LARGE SCALE GENOMIC DNA]</scope>
    <source>
        <strain evidence="3 4">NPDC050403</strain>
    </source>
</reference>
<organism evidence="3 4">
    <name type="scientific">Nocardia aurea</name>
    <dbReference type="NCBI Taxonomy" id="2144174"/>
    <lineage>
        <taxon>Bacteria</taxon>
        <taxon>Bacillati</taxon>
        <taxon>Actinomycetota</taxon>
        <taxon>Actinomycetes</taxon>
        <taxon>Mycobacteriales</taxon>
        <taxon>Nocardiaceae</taxon>
        <taxon>Nocardia</taxon>
    </lineage>
</organism>
<evidence type="ECO:0000256" key="1">
    <source>
        <dbReference type="SAM" id="MobiDB-lite"/>
    </source>
</evidence>
<sequence>MSFDMAQYNSVVEICQWIWKKIKEIYHGIRAPYEMYLRSKDWADVRDSVNGVKQALDPNNVEALRRWEGAARTSYLQTCMSQSGAASTFSDIAEKARSAMIDASVGGVAFYAAILAACVNFLVGLARAIGELLSGIGAGISIADIAATSGMTAATAAAACTALVTFIGAQAKAMGDIDRSFPEGKWPDSQATSFNDASVEGDDKSSWKIA</sequence>
<evidence type="ECO:0000256" key="2">
    <source>
        <dbReference type="SAM" id="Phobius"/>
    </source>
</evidence>
<feature type="region of interest" description="Disordered" evidence="1">
    <location>
        <begin position="182"/>
        <end position="210"/>
    </location>
</feature>
<name>A0ABV3FS28_9NOCA</name>
<dbReference type="EMBL" id="JBFAKC010000004">
    <property type="protein sequence ID" value="MEV0708220.1"/>
    <property type="molecule type" value="Genomic_DNA"/>
</dbReference>
<evidence type="ECO:0000313" key="3">
    <source>
        <dbReference type="EMBL" id="MEV0708220.1"/>
    </source>
</evidence>
<protein>
    <recommendedName>
        <fullName evidence="5">ESX-1 secretion-associated protein EspA/EspE-like domain-containing protein</fullName>
    </recommendedName>
</protein>
<dbReference type="RefSeq" id="WP_357782673.1">
    <property type="nucleotide sequence ID" value="NZ_JBFAKC010000004.1"/>
</dbReference>
<evidence type="ECO:0008006" key="5">
    <source>
        <dbReference type="Google" id="ProtNLM"/>
    </source>
</evidence>
<keyword evidence="2" id="KW-0472">Membrane</keyword>
<proteinExistence type="predicted"/>
<dbReference type="Proteomes" id="UP001551695">
    <property type="component" value="Unassembled WGS sequence"/>
</dbReference>
<feature type="compositionally biased region" description="Basic and acidic residues" evidence="1">
    <location>
        <begin position="201"/>
        <end position="210"/>
    </location>
</feature>
<accession>A0ABV3FS28</accession>
<keyword evidence="2" id="KW-0812">Transmembrane</keyword>
<feature type="transmembrane region" description="Helical" evidence="2">
    <location>
        <begin position="105"/>
        <end position="125"/>
    </location>
</feature>
<keyword evidence="4" id="KW-1185">Reference proteome</keyword>
<evidence type="ECO:0000313" key="4">
    <source>
        <dbReference type="Proteomes" id="UP001551695"/>
    </source>
</evidence>
<comment type="caution">
    <text evidence="3">The sequence shown here is derived from an EMBL/GenBank/DDBJ whole genome shotgun (WGS) entry which is preliminary data.</text>
</comment>
<keyword evidence="2" id="KW-1133">Transmembrane helix</keyword>
<feature type="transmembrane region" description="Helical" evidence="2">
    <location>
        <begin position="145"/>
        <end position="169"/>
    </location>
</feature>